<dbReference type="InterPro" id="IPR029063">
    <property type="entry name" value="SAM-dependent_MTases_sf"/>
</dbReference>
<organism evidence="1 2">
    <name type="scientific">Aspergillus wentii DTO 134E9</name>
    <dbReference type="NCBI Taxonomy" id="1073089"/>
    <lineage>
        <taxon>Eukaryota</taxon>
        <taxon>Fungi</taxon>
        <taxon>Dikarya</taxon>
        <taxon>Ascomycota</taxon>
        <taxon>Pezizomycotina</taxon>
        <taxon>Eurotiomycetes</taxon>
        <taxon>Eurotiomycetidae</taxon>
        <taxon>Eurotiales</taxon>
        <taxon>Aspergillaceae</taxon>
        <taxon>Aspergillus</taxon>
        <taxon>Aspergillus subgen. Cremei</taxon>
    </lineage>
</organism>
<reference evidence="2" key="1">
    <citation type="journal article" date="2017" name="Genome Biol.">
        <title>Comparative genomics reveals high biological diversity and specific adaptations in the industrially and medically important fungal genus Aspergillus.</title>
        <authorList>
            <person name="de Vries R.P."/>
            <person name="Riley R."/>
            <person name="Wiebenga A."/>
            <person name="Aguilar-Osorio G."/>
            <person name="Amillis S."/>
            <person name="Uchima C.A."/>
            <person name="Anderluh G."/>
            <person name="Asadollahi M."/>
            <person name="Askin M."/>
            <person name="Barry K."/>
            <person name="Battaglia E."/>
            <person name="Bayram O."/>
            <person name="Benocci T."/>
            <person name="Braus-Stromeyer S.A."/>
            <person name="Caldana C."/>
            <person name="Canovas D."/>
            <person name="Cerqueira G.C."/>
            <person name="Chen F."/>
            <person name="Chen W."/>
            <person name="Choi C."/>
            <person name="Clum A."/>
            <person name="Dos Santos R.A."/>
            <person name="Damasio A.R."/>
            <person name="Diallinas G."/>
            <person name="Emri T."/>
            <person name="Fekete E."/>
            <person name="Flipphi M."/>
            <person name="Freyberg S."/>
            <person name="Gallo A."/>
            <person name="Gournas C."/>
            <person name="Habgood R."/>
            <person name="Hainaut M."/>
            <person name="Harispe M.L."/>
            <person name="Henrissat B."/>
            <person name="Hilden K.S."/>
            <person name="Hope R."/>
            <person name="Hossain A."/>
            <person name="Karabika E."/>
            <person name="Karaffa L."/>
            <person name="Karanyi Z."/>
            <person name="Krasevec N."/>
            <person name="Kuo A."/>
            <person name="Kusch H."/>
            <person name="LaButti K."/>
            <person name="Lagendijk E.L."/>
            <person name="Lapidus A."/>
            <person name="Levasseur A."/>
            <person name="Lindquist E."/>
            <person name="Lipzen A."/>
            <person name="Logrieco A.F."/>
            <person name="MacCabe A."/>
            <person name="Maekelae M.R."/>
            <person name="Malavazi I."/>
            <person name="Melin P."/>
            <person name="Meyer V."/>
            <person name="Mielnichuk N."/>
            <person name="Miskei M."/>
            <person name="Molnar A.P."/>
            <person name="Mule G."/>
            <person name="Ngan C.Y."/>
            <person name="Orejas M."/>
            <person name="Orosz E."/>
            <person name="Ouedraogo J.P."/>
            <person name="Overkamp K.M."/>
            <person name="Park H.-S."/>
            <person name="Perrone G."/>
            <person name="Piumi F."/>
            <person name="Punt P.J."/>
            <person name="Ram A.F."/>
            <person name="Ramon A."/>
            <person name="Rauscher S."/>
            <person name="Record E."/>
            <person name="Riano-Pachon D.M."/>
            <person name="Robert V."/>
            <person name="Roehrig J."/>
            <person name="Ruller R."/>
            <person name="Salamov A."/>
            <person name="Salih N.S."/>
            <person name="Samson R.A."/>
            <person name="Sandor E."/>
            <person name="Sanguinetti M."/>
            <person name="Schuetze T."/>
            <person name="Sepcic K."/>
            <person name="Shelest E."/>
            <person name="Sherlock G."/>
            <person name="Sophianopoulou V."/>
            <person name="Squina F.M."/>
            <person name="Sun H."/>
            <person name="Susca A."/>
            <person name="Todd R.B."/>
            <person name="Tsang A."/>
            <person name="Unkles S.E."/>
            <person name="van de Wiele N."/>
            <person name="van Rossen-Uffink D."/>
            <person name="Oliveira J.V."/>
            <person name="Vesth T.C."/>
            <person name="Visser J."/>
            <person name="Yu J.-H."/>
            <person name="Zhou M."/>
            <person name="Andersen M.R."/>
            <person name="Archer D.B."/>
            <person name="Baker S.E."/>
            <person name="Benoit I."/>
            <person name="Brakhage A.A."/>
            <person name="Braus G.H."/>
            <person name="Fischer R."/>
            <person name="Frisvad J.C."/>
            <person name="Goldman G.H."/>
            <person name="Houbraken J."/>
            <person name="Oakley B."/>
            <person name="Pocsi I."/>
            <person name="Scazzocchio C."/>
            <person name="Seiboth B."/>
            <person name="vanKuyk P.A."/>
            <person name="Wortman J."/>
            <person name="Dyer P.S."/>
            <person name="Grigoriev I.V."/>
        </authorList>
    </citation>
    <scope>NUCLEOTIDE SEQUENCE [LARGE SCALE GENOMIC DNA]</scope>
    <source>
        <strain evidence="2">DTO 134E9</strain>
    </source>
</reference>
<evidence type="ECO:0000313" key="1">
    <source>
        <dbReference type="EMBL" id="OJJ41730.1"/>
    </source>
</evidence>
<gene>
    <name evidence="1" type="ORF">ASPWEDRAFT_35333</name>
</gene>
<sequence>MSKDSILLIRNMVRSYNAARLSSLEAYGDLNMVVLFSAKERSERQFRDLLSPVGLKVGFRQSVLLGVVKCD</sequence>
<dbReference type="GeneID" id="63750052"/>
<proteinExistence type="predicted"/>
<protein>
    <submittedName>
        <fullName evidence="1">Uncharacterized protein</fullName>
    </submittedName>
</protein>
<dbReference type="EMBL" id="KV878209">
    <property type="protein sequence ID" value="OJJ41730.1"/>
    <property type="molecule type" value="Genomic_DNA"/>
</dbReference>
<dbReference type="Gene3D" id="3.40.50.150">
    <property type="entry name" value="Vaccinia Virus protein VP39"/>
    <property type="match status" value="1"/>
</dbReference>
<name>A0A1L9S3J1_ASPWE</name>
<dbReference type="VEuPathDB" id="FungiDB:ASPWEDRAFT_35333"/>
<accession>A0A1L9S3J1</accession>
<keyword evidence="2" id="KW-1185">Reference proteome</keyword>
<dbReference type="Proteomes" id="UP000184383">
    <property type="component" value="Unassembled WGS sequence"/>
</dbReference>
<evidence type="ECO:0000313" key="2">
    <source>
        <dbReference type="Proteomes" id="UP000184383"/>
    </source>
</evidence>
<dbReference type="AlphaFoldDB" id="A0A1L9S3J1"/>
<dbReference type="RefSeq" id="XP_040695406.1">
    <property type="nucleotide sequence ID" value="XM_040834204.1"/>
</dbReference>